<name>A0ABV6QNG3_9ACTN</name>
<feature type="transmembrane region" description="Helical" evidence="1">
    <location>
        <begin position="55"/>
        <end position="76"/>
    </location>
</feature>
<comment type="caution">
    <text evidence="2">The sequence shown here is derived from an EMBL/GenBank/DDBJ whole genome shotgun (WGS) entry which is preliminary data.</text>
</comment>
<keyword evidence="3" id="KW-1185">Reference proteome</keyword>
<dbReference type="RefSeq" id="WP_380049382.1">
    <property type="nucleotide sequence ID" value="NZ_JBHLTC010000023.1"/>
</dbReference>
<keyword evidence="1" id="KW-0812">Transmembrane</keyword>
<dbReference type="EMBL" id="JBHLTC010000023">
    <property type="protein sequence ID" value="MFC0626186.1"/>
    <property type="molecule type" value="Genomic_DNA"/>
</dbReference>
<evidence type="ECO:0000313" key="3">
    <source>
        <dbReference type="Proteomes" id="UP001589890"/>
    </source>
</evidence>
<evidence type="ECO:0000313" key="2">
    <source>
        <dbReference type="EMBL" id="MFC0626186.1"/>
    </source>
</evidence>
<reference evidence="2 3" key="1">
    <citation type="submission" date="2024-09" db="EMBL/GenBank/DDBJ databases">
        <authorList>
            <person name="Sun Q."/>
            <person name="Mori K."/>
        </authorList>
    </citation>
    <scope>NUCLEOTIDE SEQUENCE [LARGE SCALE GENOMIC DNA]</scope>
    <source>
        <strain evidence="2 3">CGMCC 1.15906</strain>
    </source>
</reference>
<evidence type="ECO:0008006" key="4">
    <source>
        <dbReference type="Google" id="ProtNLM"/>
    </source>
</evidence>
<dbReference type="Proteomes" id="UP001589890">
    <property type="component" value="Unassembled WGS sequence"/>
</dbReference>
<protein>
    <recommendedName>
        <fullName evidence="4">Alkaline shock response membrane anchor protein AmaP</fullName>
    </recommendedName>
</protein>
<proteinExistence type="predicted"/>
<accession>A0ABV6QNG3</accession>
<gene>
    <name evidence="2" type="ORF">ACFFGN_19060</name>
</gene>
<keyword evidence="1" id="KW-0472">Membrane</keyword>
<organism evidence="2 3">
    <name type="scientific">Kribbella deserti</name>
    <dbReference type="NCBI Taxonomy" id="1926257"/>
    <lineage>
        <taxon>Bacteria</taxon>
        <taxon>Bacillati</taxon>
        <taxon>Actinomycetota</taxon>
        <taxon>Actinomycetes</taxon>
        <taxon>Propionibacteriales</taxon>
        <taxon>Kribbellaceae</taxon>
        <taxon>Kribbella</taxon>
    </lineage>
</organism>
<keyword evidence="1" id="KW-1133">Transmembrane helix</keyword>
<sequence length="191" mass="20663">MRRGLLAFDRLAAFVIALVLLAAGGAALGWRYDLIPNATDRLEINGLTDLPTYDWWPWATGLGGLLLVGLGLTWLMRHVPKRSVGQLQLPGSDDSGRLTADVNAAATAAAQALARTDGVRDGSGRVVRDRGQLVAELTMTLEPSADLDVVRTAAEQTSAELHRVIGRDELHHRVDLRVARADKTSTVRRVL</sequence>
<evidence type="ECO:0000256" key="1">
    <source>
        <dbReference type="SAM" id="Phobius"/>
    </source>
</evidence>